<dbReference type="SUPFAM" id="SSF54593">
    <property type="entry name" value="Glyoxalase/Bleomycin resistance protein/Dihydroxybiphenyl dioxygenase"/>
    <property type="match status" value="1"/>
</dbReference>
<dbReference type="Gene3D" id="3.10.180.10">
    <property type="entry name" value="2,3-Dihydroxybiphenyl 1,2-Dioxygenase, domain 1"/>
    <property type="match status" value="1"/>
</dbReference>
<name>A0ABZ2BXP4_9RHOB</name>
<evidence type="ECO:0000259" key="1">
    <source>
        <dbReference type="PROSITE" id="PS51819"/>
    </source>
</evidence>
<dbReference type="PANTHER" id="PTHR21366">
    <property type="entry name" value="GLYOXALASE FAMILY PROTEIN"/>
    <property type="match status" value="1"/>
</dbReference>
<gene>
    <name evidence="2" type="ORF">ROLI_039490</name>
</gene>
<evidence type="ECO:0000313" key="2">
    <source>
        <dbReference type="EMBL" id="WVX50849.1"/>
    </source>
</evidence>
<organism evidence="2 3">
    <name type="scientific">Roseobacter fucihabitans</name>
    <dbReference type="NCBI Taxonomy" id="1537242"/>
    <lineage>
        <taxon>Bacteria</taxon>
        <taxon>Pseudomonadati</taxon>
        <taxon>Pseudomonadota</taxon>
        <taxon>Alphaproteobacteria</taxon>
        <taxon>Rhodobacterales</taxon>
        <taxon>Roseobacteraceae</taxon>
        <taxon>Roseobacter</taxon>
    </lineage>
</organism>
<keyword evidence="3" id="KW-1185">Reference proteome</keyword>
<dbReference type="Proteomes" id="UP001318682">
    <property type="component" value="Chromosome"/>
</dbReference>
<dbReference type="InterPro" id="IPR004360">
    <property type="entry name" value="Glyas_Fos-R_dOase_dom"/>
</dbReference>
<protein>
    <submittedName>
        <fullName evidence="2">Virulence protein</fullName>
    </submittedName>
</protein>
<dbReference type="PROSITE" id="PS51819">
    <property type="entry name" value="VOC"/>
    <property type="match status" value="1"/>
</dbReference>
<dbReference type="EMBL" id="CP143423">
    <property type="protein sequence ID" value="WVX50849.1"/>
    <property type="molecule type" value="Genomic_DNA"/>
</dbReference>
<reference evidence="3" key="1">
    <citation type="submission" date="2024-01" db="EMBL/GenBank/DDBJ databases">
        <title>Roseobacter fucihabitans sp. nov., isolated from the brown alga Fucus spiralis.</title>
        <authorList>
            <person name="Hahnke S."/>
            <person name="Berger M."/>
            <person name="Schlingloff A."/>
            <person name="Athale I."/>
            <person name="Neumann-Schaal M."/>
            <person name="Adenaya A."/>
            <person name="Poehlein A."/>
            <person name="Daniel R."/>
            <person name="Pertersen J."/>
            <person name="Brinkhoff T."/>
        </authorList>
    </citation>
    <scope>NUCLEOTIDE SEQUENCE [LARGE SCALE GENOMIC DNA]</scope>
    <source>
        <strain evidence="3">B14</strain>
    </source>
</reference>
<dbReference type="RefSeq" id="WP_187429356.1">
    <property type="nucleotide sequence ID" value="NZ_CP143423.1"/>
</dbReference>
<feature type="domain" description="VOC" evidence="1">
    <location>
        <begin position="12"/>
        <end position="136"/>
    </location>
</feature>
<dbReference type="InterPro" id="IPR037523">
    <property type="entry name" value="VOC_core"/>
</dbReference>
<sequence>MLQPEIQCRVRMLDHFVLTVKSIPETVRFYTQVLGMRGEQFQAADGTRRWALLFGQTKINLHQQGREFKPNAGHAQPGTADVCFLTDAPVEAWISHLTTHQIDIEDGPIDRLGAIGPIVSLYLRDPDDNLIEVSVPQA</sequence>
<dbReference type="CDD" id="cd07253">
    <property type="entry name" value="GLOD5"/>
    <property type="match status" value="1"/>
</dbReference>
<accession>A0ABZ2BXP4</accession>
<dbReference type="InterPro" id="IPR050383">
    <property type="entry name" value="GlyoxalaseI/FosfomycinResist"/>
</dbReference>
<proteinExistence type="predicted"/>
<dbReference type="PANTHER" id="PTHR21366:SF14">
    <property type="entry name" value="GLYOXALASE DOMAIN-CONTAINING PROTEIN 5"/>
    <property type="match status" value="1"/>
</dbReference>
<dbReference type="Pfam" id="PF00903">
    <property type="entry name" value="Glyoxalase"/>
    <property type="match status" value="1"/>
</dbReference>
<dbReference type="InterPro" id="IPR029068">
    <property type="entry name" value="Glyas_Bleomycin-R_OHBP_Dase"/>
</dbReference>
<evidence type="ECO:0000313" key="3">
    <source>
        <dbReference type="Proteomes" id="UP001318682"/>
    </source>
</evidence>